<evidence type="ECO:0000256" key="4">
    <source>
        <dbReference type="ARBA" id="ARBA00022917"/>
    </source>
</evidence>
<organism evidence="7 8">
    <name type="scientific">Winmispira thermophila (strain ATCC 700085 / DSM 6578 / Z-1203)</name>
    <name type="common">Spirochaeta thermophila</name>
    <dbReference type="NCBI Taxonomy" id="869211"/>
    <lineage>
        <taxon>Bacteria</taxon>
        <taxon>Pseudomonadati</taxon>
        <taxon>Spirochaetota</taxon>
        <taxon>Spirochaetia</taxon>
        <taxon>Winmispirales</taxon>
        <taxon>Winmispiraceae</taxon>
        <taxon>Winmispira</taxon>
    </lineage>
</organism>
<evidence type="ECO:0000256" key="2">
    <source>
        <dbReference type="ARBA" id="ARBA00016956"/>
    </source>
</evidence>
<keyword evidence="8" id="KW-1185">Reference proteome</keyword>
<dbReference type="RefSeq" id="WP_014624501.1">
    <property type="nucleotide sequence ID" value="NC_017583.1"/>
</dbReference>
<dbReference type="HAMAP" id="MF_00050">
    <property type="entry name" value="EF_Ts"/>
    <property type="match status" value="1"/>
</dbReference>
<sequence length="280" mass="31318">MAISAADVKKLRDRTGAGIMDCKRALQEAGGDFEKAERILKEMGLAAAAKRSDRATEEGRVFVRVTDTKAGLLEILCETDFVARNQDFVTTGEEILALIMDKDLSIESPEVKDKMTELGMKVKENLKLRRADVLTIGPNEYVSSYVHGEGRIGVLVKFSLEKPELKEDPAFKEFAFDCALHAAAFAPLYLSPETVPADYLEEQKEIFTKQAQNLGKPDKVIQGIVQGKIKKHFAEICFTEQAFVKDDKKSVRQKMEELSRQLGAGISLVDYRYYKVGEEL</sequence>
<dbReference type="Proteomes" id="UP000007254">
    <property type="component" value="Chromosome"/>
</dbReference>
<dbReference type="EMBL" id="CP002903">
    <property type="protein sequence ID" value="AEJ61125.1"/>
    <property type="molecule type" value="Genomic_DNA"/>
</dbReference>
<keyword evidence="5" id="KW-0963">Cytoplasm</keyword>
<dbReference type="NCBIfam" id="TIGR00116">
    <property type="entry name" value="tsf"/>
    <property type="match status" value="1"/>
</dbReference>
<dbReference type="PANTHER" id="PTHR11741">
    <property type="entry name" value="ELONGATION FACTOR TS"/>
    <property type="match status" value="1"/>
</dbReference>
<dbReference type="Pfam" id="PF00889">
    <property type="entry name" value="EF_TS"/>
    <property type="match status" value="1"/>
</dbReference>
<dbReference type="InterPro" id="IPR014039">
    <property type="entry name" value="Transl_elong_EFTs/EF1B_dimer"/>
</dbReference>
<evidence type="ECO:0000256" key="5">
    <source>
        <dbReference type="HAMAP-Rule" id="MF_00050"/>
    </source>
</evidence>
<evidence type="ECO:0000259" key="6">
    <source>
        <dbReference type="Pfam" id="PF00889"/>
    </source>
</evidence>
<dbReference type="OrthoDB" id="9808348at2"/>
<gene>
    <name evidence="5" type="primary">tsf</name>
    <name evidence="7" type="ordered locus">Spith_0850</name>
</gene>
<evidence type="ECO:0000313" key="8">
    <source>
        <dbReference type="Proteomes" id="UP000007254"/>
    </source>
</evidence>
<dbReference type="Gene3D" id="1.10.286.20">
    <property type="match status" value="1"/>
</dbReference>
<proteinExistence type="inferred from homology"/>
<dbReference type="HOGENOM" id="CLU_047155_0_2_12"/>
<dbReference type="SUPFAM" id="SSF46934">
    <property type="entry name" value="UBA-like"/>
    <property type="match status" value="1"/>
</dbReference>
<keyword evidence="4 5" id="KW-0648">Protein biosynthesis</keyword>
<comment type="subcellular location">
    <subcellularLocation>
        <location evidence="5">Cytoplasm</location>
    </subcellularLocation>
</comment>
<name>G0GBP7_WINT7</name>
<dbReference type="InterPro" id="IPR036402">
    <property type="entry name" value="EF-Ts_dimer_sf"/>
</dbReference>
<dbReference type="InterPro" id="IPR001816">
    <property type="entry name" value="Transl_elong_EFTs/EF1B"/>
</dbReference>
<dbReference type="PROSITE" id="PS01126">
    <property type="entry name" value="EF_TS_1"/>
    <property type="match status" value="1"/>
</dbReference>
<keyword evidence="3 5" id="KW-0251">Elongation factor</keyword>
<dbReference type="Gene3D" id="3.30.479.20">
    <property type="entry name" value="Elongation factor Ts, dimerisation domain"/>
    <property type="match status" value="2"/>
</dbReference>
<dbReference type="Gene3D" id="1.10.8.10">
    <property type="entry name" value="DNA helicase RuvA subunit, C-terminal domain"/>
    <property type="match status" value="1"/>
</dbReference>
<comment type="similarity">
    <text evidence="1 5">Belongs to the EF-Ts family.</text>
</comment>
<accession>G0GBP7</accession>
<feature type="domain" description="Translation elongation factor EFTs/EF1B dimerisation" evidence="6">
    <location>
        <begin position="72"/>
        <end position="278"/>
    </location>
</feature>
<dbReference type="PANTHER" id="PTHR11741:SF0">
    <property type="entry name" value="ELONGATION FACTOR TS, MITOCHONDRIAL"/>
    <property type="match status" value="1"/>
</dbReference>
<protein>
    <recommendedName>
        <fullName evidence="2 5">Elongation factor Ts</fullName>
        <shortName evidence="5">EF-Ts</shortName>
    </recommendedName>
</protein>
<dbReference type="GO" id="GO:0005737">
    <property type="term" value="C:cytoplasm"/>
    <property type="evidence" value="ECO:0007669"/>
    <property type="project" value="UniProtKB-SubCell"/>
</dbReference>
<dbReference type="FunFam" id="1.10.8.10:FF:000001">
    <property type="entry name" value="Elongation factor Ts"/>
    <property type="match status" value="1"/>
</dbReference>
<evidence type="ECO:0000256" key="1">
    <source>
        <dbReference type="ARBA" id="ARBA00005532"/>
    </source>
</evidence>
<dbReference type="InterPro" id="IPR009060">
    <property type="entry name" value="UBA-like_sf"/>
</dbReference>
<dbReference type="CDD" id="cd14275">
    <property type="entry name" value="UBA_EF-Ts"/>
    <property type="match status" value="1"/>
</dbReference>
<evidence type="ECO:0000256" key="3">
    <source>
        <dbReference type="ARBA" id="ARBA00022768"/>
    </source>
</evidence>
<dbReference type="GO" id="GO:0003746">
    <property type="term" value="F:translation elongation factor activity"/>
    <property type="evidence" value="ECO:0007669"/>
    <property type="project" value="UniProtKB-UniRule"/>
</dbReference>
<dbReference type="InterPro" id="IPR018101">
    <property type="entry name" value="Transl_elong_Ts_CS"/>
</dbReference>
<dbReference type="SUPFAM" id="SSF54713">
    <property type="entry name" value="Elongation factor Ts (EF-Ts), dimerisation domain"/>
    <property type="match status" value="2"/>
</dbReference>
<dbReference type="KEGG" id="stq:Spith_0850"/>
<comment type="function">
    <text evidence="5">Associates with the EF-Tu.GDP complex and induces the exchange of GDP to GTP. It remains bound to the aminoacyl-tRNA.EF-Tu.GTP complex up to the GTP hydrolysis stage on the ribosome.</text>
</comment>
<evidence type="ECO:0000313" key="7">
    <source>
        <dbReference type="EMBL" id="AEJ61125.1"/>
    </source>
</evidence>
<reference evidence="7 8" key="1">
    <citation type="submission" date="2011-06" db="EMBL/GenBank/DDBJ databases">
        <title>The complete genome of Spirochaeta thermophila DSM 6578.</title>
        <authorList>
            <consortium name="US DOE Joint Genome Institute (JGI-PGF)"/>
            <person name="Lucas S."/>
            <person name="Lapidus A."/>
            <person name="Bruce D."/>
            <person name="Goodwin L."/>
            <person name="Pitluck S."/>
            <person name="Peters L."/>
            <person name="Kyrpides N."/>
            <person name="Mavromatis K."/>
            <person name="Ivanova N."/>
            <person name="Mikailova N."/>
            <person name="Pagani I."/>
            <person name="Chertkov O."/>
            <person name="Detter J.C."/>
            <person name="Tapia R."/>
            <person name="Han C."/>
            <person name="Land M."/>
            <person name="Hauser L."/>
            <person name="Markowitz V."/>
            <person name="Cheng J.-F."/>
            <person name="Hugenholtz P."/>
            <person name="Woyke T."/>
            <person name="Wu D."/>
            <person name="Spring S."/>
            <person name="Merkhoffer B."/>
            <person name="Schneider S."/>
            <person name="Klenk H.-P."/>
            <person name="Eisen J.A."/>
        </authorList>
    </citation>
    <scope>NUCLEOTIDE SEQUENCE [LARGE SCALE GENOMIC DNA]</scope>
    <source>
        <strain evidence="8">ATCC 700085 / DSM 6578 / Z-1203</strain>
    </source>
</reference>
<dbReference type="AlphaFoldDB" id="G0GBP7"/>
<dbReference type="STRING" id="869211.Spith_0850"/>
<feature type="region of interest" description="Involved in Mg(2+) ion dislocation from EF-Tu" evidence="5">
    <location>
        <begin position="79"/>
        <end position="82"/>
    </location>
</feature>